<keyword evidence="1" id="KW-1185">Reference proteome</keyword>
<organism evidence="1 2">
    <name type="scientific">Strongyloides papillosus</name>
    <name type="common">Intestinal threadworm</name>
    <dbReference type="NCBI Taxonomy" id="174720"/>
    <lineage>
        <taxon>Eukaryota</taxon>
        <taxon>Metazoa</taxon>
        <taxon>Ecdysozoa</taxon>
        <taxon>Nematoda</taxon>
        <taxon>Chromadorea</taxon>
        <taxon>Rhabditida</taxon>
        <taxon>Tylenchina</taxon>
        <taxon>Panagrolaimomorpha</taxon>
        <taxon>Strongyloidoidea</taxon>
        <taxon>Strongyloididae</taxon>
        <taxon>Strongyloides</taxon>
    </lineage>
</organism>
<proteinExistence type="predicted"/>
<sequence>MFSLSGSEKPVVLKKASNGKTSCEIVFDCPELVTMRFKIEYRSCLPIDILLEGLSNFRQNEIDYLEIIGTCYNKCDFTNNWDKFIKLISYFKRVDITSNFIMYGQGFYNSMKRLSSIDNNSKFGFNLKVNIDSSFWNEIDQPICLKIKFLCILDIVDERTGGYVDEDMTNTICKKISMMHELETLIFRFRKTYLGVNFANFIQSASRNLKNIQIQIVER</sequence>
<name>A0A0N5BEU8_STREA</name>
<dbReference type="Proteomes" id="UP000046392">
    <property type="component" value="Unplaced"/>
</dbReference>
<dbReference type="WBParaSite" id="SPAL_0000451700.1">
    <property type="protein sequence ID" value="SPAL_0000451700.1"/>
    <property type="gene ID" value="SPAL_0000451700"/>
</dbReference>
<accession>A0A0N5BEU8</accession>
<evidence type="ECO:0000313" key="2">
    <source>
        <dbReference type="WBParaSite" id="SPAL_0000451700.1"/>
    </source>
</evidence>
<evidence type="ECO:0000313" key="1">
    <source>
        <dbReference type="Proteomes" id="UP000046392"/>
    </source>
</evidence>
<protein>
    <submittedName>
        <fullName evidence="2">BTB domain-containing protein</fullName>
    </submittedName>
</protein>
<reference evidence="2" key="1">
    <citation type="submission" date="2017-02" db="UniProtKB">
        <authorList>
            <consortium name="WormBaseParasite"/>
        </authorList>
    </citation>
    <scope>IDENTIFICATION</scope>
</reference>
<dbReference type="AlphaFoldDB" id="A0A0N5BEU8"/>